<evidence type="ECO:0008006" key="3">
    <source>
        <dbReference type="Google" id="ProtNLM"/>
    </source>
</evidence>
<dbReference type="AlphaFoldDB" id="W4LDQ6"/>
<organism evidence="1 2">
    <name type="scientific">Entotheonella factor</name>
    <dbReference type="NCBI Taxonomy" id="1429438"/>
    <lineage>
        <taxon>Bacteria</taxon>
        <taxon>Pseudomonadati</taxon>
        <taxon>Nitrospinota/Tectimicrobiota group</taxon>
        <taxon>Candidatus Tectimicrobiota</taxon>
        <taxon>Candidatus Entotheonellia</taxon>
        <taxon>Candidatus Entotheonellales</taxon>
        <taxon>Candidatus Entotheonellaceae</taxon>
        <taxon>Candidatus Entotheonella</taxon>
    </lineage>
</organism>
<gene>
    <name evidence="1" type="ORF">ETSY1_27815</name>
</gene>
<evidence type="ECO:0000313" key="1">
    <source>
        <dbReference type="EMBL" id="ETW96132.1"/>
    </source>
</evidence>
<protein>
    <recommendedName>
        <fullName evidence="3">DDE domain-containing protein</fullName>
    </recommendedName>
</protein>
<keyword evidence="2" id="KW-1185">Reference proteome</keyword>
<accession>W4LDQ6</accession>
<comment type="caution">
    <text evidence="1">The sequence shown here is derived from an EMBL/GenBank/DDBJ whole genome shotgun (WGS) entry which is preliminary data.</text>
</comment>
<proteinExistence type="predicted"/>
<evidence type="ECO:0000313" key="2">
    <source>
        <dbReference type="Proteomes" id="UP000019141"/>
    </source>
</evidence>
<dbReference type="EMBL" id="AZHW01000829">
    <property type="protein sequence ID" value="ETW96132.1"/>
    <property type="molecule type" value="Genomic_DNA"/>
</dbReference>
<dbReference type="Proteomes" id="UP000019141">
    <property type="component" value="Unassembled WGS sequence"/>
</dbReference>
<reference evidence="1 2" key="1">
    <citation type="journal article" date="2014" name="Nature">
        <title>An environmental bacterial taxon with a large and distinct metabolic repertoire.</title>
        <authorList>
            <person name="Wilson M.C."/>
            <person name="Mori T."/>
            <person name="Ruckert C."/>
            <person name="Uria A.R."/>
            <person name="Helf M.J."/>
            <person name="Takada K."/>
            <person name="Gernert C."/>
            <person name="Steffens U.A."/>
            <person name="Heycke N."/>
            <person name="Schmitt S."/>
            <person name="Rinke C."/>
            <person name="Helfrich E.J."/>
            <person name="Brachmann A.O."/>
            <person name="Gurgui C."/>
            <person name="Wakimoto T."/>
            <person name="Kracht M."/>
            <person name="Crusemann M."/>
            <person name="Hentschel U."/>
            <person name="Abe I."/>
            <person name="Matsunaga S."/>
            <person name="Kalinowski J."/>
            <person name="Takeyama H."/>
            <person name="Piel J."/>
        </authorList>
    </citation>
    <scope>NUCLEOTIDE SEQUENCE [LARGE SCALE GENOMIC DNA]</scope>
    <source>
        <strain evidence="2">TSY1</strain>
    </source>
</reference>
<name>W4LDQ6_ENTF1</name>
<dbReference type="HOGENOM" id="CLU_064669_0_0_7"/>
<sequence length="365" mass="41572">MDPTIAFCPNWDCPARGQSGQGNIGIHSQKEQRFICKACHKTFSATKGTVFYRLRHSAETVVLVVTLLAYGCPVQAIVAAFGLDERTVANWWTRAGKQSQAVHEHQVERPMDLGQIQADEIRVKKQNGIVWMALAMQVKTRLWLGGEVSDHRDMTLIRALMMQVRRCAMCRPILICTDGLKAYIRAARETFRDPVVTGHSGRPRLRPWRHLMIAQVIKRTERRRVVEIERRIVDGTPARVETLRRRSQGDGVINTAYIERLNATFRQRLAPLARRCRSLARQTGTLRHGMYVVGSVYNFCSPHLSLDSGQPTTPAMAAGITNHCWSLQELLSFKVPLPRWSPPKRRGRPSRAVQRLIERWCEDHG</sequence>